<proteinExistence type="predicted"/>
<evidence type="ECO:0000313" key="2">
    <source>
        <dbReference type="Proteomes" id="UP001145022"/>
    </source>
</evidence>
<reference evidence="1" key="2">
    <citation type="submission" date="2022-11" db="EMBL/GenBank/DDBJ databases">
        <title>Draft genome sequencing of Pseudomonas atacamensis RS3R1.</title>
        <authorList>
            <person name="Furuya T."/>
            <person name="Kaneko H."/>
        </authorList>
    </citation>
    <scope>NUCLEOTIDE SEQUENCE</scope>
    <source>
        <strain evidence="1">RS3R-1</strain>
    </source>
</reference>
<organism evidence="1 2">
    <name type="scientific">Pseudomonas atacamensis</name>
    <dbReference type="NCBI Taxonomy" id="2565368"/>
    <lineage>
        <taxon>Bacteria</taxon>
        <taxon>Pseudomonadati</taxon>
        <taxon>Pseudomonadota</taxon>
        <taxon>Gammaproteobacteria</taxon>
        <taxon>Pseudomonadales</taxon>
        <taxon>Pseudomonadaceae</taxon>
        <taxon>Pseudomonas</taxon>
    </lineage>
</organism>
<evidence type="ECO:0000313" key="1">
    <source>
        <dbReference type="EMBL" id="GLH43823.1"/>
    </source>
</evidence>
<reference evidence="1" key="1">
    <citation type="journal article" date="2021" name="Sci. Rep.">
        <title>An efficient direct screening system for microorganisms that activate plant immune responses based on plant-microbe interactions using cultured plant cells.</title>
        <authorList>
            <person name="Kurokawa M."/>
            <person name="Nakano M."/>
            <person name="Kitahata N."/>
            <person name="Kuchitsu K."/>
            <person name="Furuya T."/>
        </authorList>
    </citation>
    <scope>NUCLEOTIDE SEQUENCE</scope>
    <source>
        <strain evidence="1">RS3R-1</strain>
    </source>
</reference>
<accession>A0ABQ5PJV4</accession>
<dbReference type="Proteomes" id="UP001145022">
    <property type="component" value="Unassembled WGS sequence"/>
</dbReference>
<gene>
    <name evidence="1" type="ORF">RS3R1_29110</name>
</gene>
<name>A0ABQ5PJV4_9PSED</name>
<comment type="caution">
    <text evidence="1">The sequence shown here is derived from an EMBL/GenBank/DDBJ whole genome shotgun (WGS) entry which is preliminary data.</text>
</comment>
<reference evidence="1" key="3">
    <citation type="journal article" date="2023" name="J. Biotechnol.">
        <title>Draft Genome Sequences of Endophytic Pseudomonas Strains, Isolated from the Interior of Brassicaceae Plants.</title>
        <authorList>
            <person name="Kaneko H."/>
            <person name="Furuya T."/>
        </authorList>
    </citation>
    <scope>NUCLEOTIDE SEQUENCE</scope>
    <source>
        <strain evidence="1">RS3R-1</strain>
    </source>
</reference>
<keyword evidence="2" id="KW-1185">Reference proteome</keyword>
<protein>
    <submittedName>
        <fullName evidence="1">Uncharacterized protein</fullName>
    </submittedName>
</protein>
<dbReference type="EMBL" id="BSCQ01000042">
    <property type="protein sequence ID" value="GLH43823.1"/>
    <property type="molecule type" value="Genomic_DNA"/>
</dbReference>
<sequence length="70" mass="7948">MRRAAFDEVDPHRSRRIRAELLQLQTLLADLQGELTVRLAEQQAETFGPLFGLRLKRWGEGLDMDAAGRG</sequence>